<evidence type="ECO:0000313" key="1">
    <source>
        <dbReference type="EMBL" id="BBI91372.1"/>
    </source>
</evidence>
<name>A0A455VEF7_9GAMM</name>
<evidence type="ECO:0000313" key="2">
    <source>
        <dbReference type="EMBL" id="QLH62321.1"/>
    </source>
</evidence>
<dbReference type="Proteomes" id="UP000042738">
    <property type="component" value="Chromosome"/>
</dbReference>
<reference evidence="2 3" key="1">
    <citation type="journal article" date="2014" name="Genome Announc.">
        <title>Whole-Genome Sequence of Serratia symbiotica Strain CWBI-2.3T, a Free-Living Symbiont of the Black Bean Aphid Aphis fabae.</title>
        <authorList>
            <person name="Foray V."/>
            <person name="Grigorescu A.S."/>
            <person name="Sabri A."/>
            <person name="Haubruge E."/>
            <person name="Lognay G."/>
            <person name="Francis F."/>
            <person name="Fauconnier M.L."/>
            <person name="Hance T."/>
            <person name="Thonart P."/>
        </authorList>
    </citation>
    <scope>NUCLEOTIDE SEQUENCE [LARGE SCALE GENOMIC DNA]</scope>
    <source>
        <strain evidence="2">CWBI-2.3</strain>
    </source>
</reference>
<organism evidence="1 4">
    <name type="scientific">Serratia symbiotica</name>
    <dbReference type="NCBI Taxonomy" id="138074"/>
    <lineage>
        <taxon>Bacteria</taxon>
        <taxon>Pseudomonadati</taxon>
        <taxon>Pseudomonadota</taxon>
        <taxon>Gammaproteobacteria</taxon>
        <taxon>Enterobacterales</taxon>
        <taxon>Yersiniaceae</taxon>
        <taxon>Serratia</taxon>
    </lineage>
</organism>
<reference evidence="2" key="2">
    <citation type="submission" date="2014-06" db="EMBL/GenBank/DDBJ databases">
        <authorList>
            <person name="Foray V.V."/>
        </authorList>
    </citation>
    <scope>NUCLEOTIDE SEQUENCE</scope>
    <source>
        <strain evidence="2">CWBI-2.3</strain>
    </source>
</reference>
<dbReference type="RefSeq" id="WP_006708090.1">
    <property type="nucleotide sequence ID" value="NZ_AP019531.1"/>
</dbReference>
<reference evidence="2" key="4">
    <citation type="submission" date="2020-04" db="EMBL/GenBank/DDBJ databases">
        <title>Genomic Insight into Nascent Stage of Mutualistic Insect Bacterial Symbioses through the Bacterial Symbiont Serratia symbiotica.</title>
        <authorList>
            <person name="Renoz F."/>
            <person name="Foray V."/>
            <person name="Ambroise J."/>
            <person name="Baa-Puyoulet P."/>
            <person name="Bearzatto B."/>
            <person name="Mendez G.L."/>
            <person name="Vanderpoorten A."/>
            <person name="Mahillon J."/>
            <person name="Gala J.-L."/>
            <person name="Calevro F."/>
            <person name="Hance T."/>
        </authorList>
    </citation>
    <scope>NUCLEOTIDE SEQUENCE</scope>
    <source>
        <strain evidence="2">CWBI-2.3</strain>
    </source>
</reference>
<sequence>MLTPQHIWLTRESIDMRRGIDTLTQYITDHLIVNKTPLSHSHLTQYNDPEVKHGKTVFSQ</sequence>
<dbReference type="EMBL" id="CP050855">
    <property type="protein sequence ID" value="QLH62321.1"/>
    <property type="molecule type" value="Genomic_DNA"/>
</dbReference>
<dbReference type="Proteomes" id="UP000324392">
    <property type="component" value="Chromosome"/>
</dbReference>
<gene>
    <name evidence="1" type="ORF">SSYIS1_05410</name>
    <name evidence="2" type="ORF">SYMBAF_04295</name>
</gene>
<dbReference type="AlphaFoldDB" id="A0A455VEF7"/>
<evidence type="ECO:0000313" key="3">
    <source>
        <dbReference type="Proteomes" id="UP000042738"/>
    </source>
</evidence>
<protein>
    <submittedName>
        <fullName evidence="2">Transposase</fullName>
    </submittedName>
</protein>
<accession>A0A455VEF7</accession>
<reference evidence="1 4" key="3">
    <citation type="submission" date="2019-03" db="EMBL/GenBank/DDBJ databases">
        <title>The genome sequence of Candidatus Serratia symbiotica strain IS.</title>
        <authorList>
            <person name="Nikoh N."/>
            <person name="Koga R."/>
            <person name="Oshima K."/>
            <person name="Hattori M."/>
            <person name="Fukatsu T."/>
        </authorList>
    </citation>
    <scope>NUCLEOTIDE SEQUENCE [LARGE SCALE GENOMIC DNA]</scope>
    <source>
        <strain evidence="1 4">IS</strain>
    </source>
</reference>
<dbReference type="EMBL" id="AP019531">
    <property type="protein sequence ID" value="BBI91372.1"/>
    <property type="molecule type" value="Genomic_DNA"/>
</dbReference>
<dbReference type="GeneID" id="93735740"/>
<evidence type="ECO:0000313" key="4">
    <source>
        <dbReference type="Proteomes" id="UP000324392"/>
    </source>
</evidence>
<proteinExistence type="predicted"/>